<dbReference type="Gene3D" id="6.10.140.1330">
    <property type="match status" value="1"/>
</dbReference>
<dbReference type="InterPro" id="IPR018422">
    <property type="entry name" value="Cation/H_exchanger_CPA1"/>
</dbReference>
<feature type="transmembrane region" description="Helical" evidence="10">
    <location>
        <begin position="79"/>
        <end position="102"/>
    </location>
</feature>
<feature type="domain" description="Cation/H+ exchanger transmembrane" evidence="11">
    <location>
        <begin position="9"/>
        <end position="432"/>
    </location>
</feature>
<keyword evidence="2" id="KW-0813">Transport</keyword>
<evidence type="ECO:0000313" key="12">
    <source>
        <dbReference type="EMBL" id="MBB2991730.1"/>
    </source>
</evidence>
<dbReference type="Proteomes" id="UP000550501">
    <property type="component" value="Unassembled WGS sequence"/>
</dbReference>
<feature type="transmembrane region" description="Helical" evidence="10">
    <location>
        <begin position="407"/>
        <end position="428"/>
    </location>
</feature>
<dbReference type="Pfam" id="PF00999">
    <property type="entry name" value="Na_H_Exchanger"/>
    <property type="match status" value="1"/>
</dbReference>
<reference evidence="12 13" key="1">
    <citation type="submission" date="2020-08" db="EMBL/GenBank/DDBJ databases">
        <title>The Agave Microbiome: Exploring the role of microbial communities in plant adaptations to desert environments.</title>
        <authorList>
            <person name="Partida-Martinez L.P."/>
        </authorList>
    </citation>
    <scope>NUCLEOTIDE SEQUENCE [LARGE SCALE GENOMIC DNA]</scope>
    <source>
        <strain evidence="12 13">AT2.18</strain>
    </source>
</reference>
<dbReference type="GO" id="GO:0005886">
    <property type="term" value="C:plasma membrane"/>
    <property type="evidence" value="ECO:0007669"/>
    <property type="project" value="UniProtKB-SubCell"/>
</dbReference>
<keyword evidence="4 10" id="KW-0812">Transmembrane</keyword>
<dbReference type="PANTHER" id="PTHR10110:SF86">
    <property type="entry name" value="SODIUM_HYDROGEN EXCHANGER 7"/>
    <property type="match status" value="1"/>
</dbReference>
<evidence type="ECO:0000256" key="5">
    <source>
        <dbReference type="ARBA" id="ARBA00022989"/>
    </source>
</evidence>
<dbReference type="GO" id="GO:0098719">
    <property type="term" value="P:sodium ion import across plasma membrane"/>
    <property type="evidence" value="ECO:0007669"/>
    <property type="project" value="TreeGrafter"/>
</dbReference>
<feature type="transmembrane region" description="Helical" evidence="10">
    <location>
        <begin position="49"/>
        <end position="67"/>
    </location>
</feature>
<evidence type="ECO:0000256" key="4">
    <source>
        <dbReference type="ARBA" id="ARBA00022692"/>
    </source>
</evidence>
<accession>A0A839Q6T2</accession>
<keyword evidence="8 10" id="KW-0472">Membrane</keyword>
<dbReference type="RefSeq" id="WP_183469733.1">
    <property type="nucleotide sequence ID" value="NZ_JACHVU010000007.1"/>
</dbReference>
<comment type="subcellular location">
    <subcellularLocation>
        <location evidence="1">Cell membrane</location>
        <topology evidence="1">Multi-pass membrane protein</topology>
    </subcellularLocation>
</comment>
<feature type="transmembrane region" description="Helical" evidence="10">
    <location>
        <begin position="375"/>
        <end position="395"/>
    </location>
</feature>
<feature type="transmembrane region" description="Helical" evidence="10">
    <location>
        <begin position="260"/>
        <end position="279"/>
    </location>
</feature>
<evidence type="ECO:0000256" key="9">
    <source>
        <dbReference type="ARBA" id="ARBA00023201"/>
    </source>
</evidence>
<dbReference type="GO" id="GO:0015385">
    <property type="term" value="F:sodium:proton antiporter activity"/>
    <property type="evidence" value="ECO:0007669"/>
    <property type="project" value="InterPro"/>
</dbReference>
<feature type="transmembrane region" description="Helical" evidence="10">
    <location>
        <begin position="152"/>
        <end position="172"/>
    </location>
</feature>
<feature type="transmembrane region" description="Helical" evidence="10">
    <location>
        <begin position="108"/>
        <end position="131"/>
    </location>
</feature>
<evidence type="ECO:0000256" key="7">
    <source>
        <dbReference type="ARBA" id="ARBA00023065"/>
    </source>
</evidence>
<dbReference type="GO" id="GO:0051453">
    <property type="term" value="P:regulation of intracellular pH"/>
    <property type="evidence" value="ECO:0007669"/>
    <property type="project" value="TreeGrafter"/>
</dbReference>
<proteinExistence type="predicted"/>
<keyword evidence="7" id="KW-0406">Ion transport</keyword>
<keyword evidence="5 10" id="KW-1133">Transmembrane helix</keyword>
<feature type="transmembrane region" description="Helical" evidence="10">
    <location>
        <begin position="178"/>
        <end position="200"/>
    </location>
</feature>
<evidence type="ECO:0000256" key="10">
    <source>
        <dbReference type="SAM" id="Phobius"/>
    </source>
</evidence>
<dbReference type="InterPro" id="IPR006153">
    <property type="entry name" value="Cation/H_exchanger_TM"/>
</dbReference>
<organism evidence="12 13">
    <name type="scientific">Mycolicibacterium iranicum</name>
    <name type="common">Mycobacterium iranicum</name>
    <dbReference type="NCBI Taxonomy" id="912594"/>
    <lineage>
        <taxon>Bacteria</taxon>
        <taxon>Bacillati</taxon>
        <taxon>Actinomycetota</taxon>
        <taxon>Actinomycetes</taxon>
        <taxon>Mycobacteriales</taxon>
        <taxon>Mycobacteriaceae</taxon>
        <taxon>Mycolicibacterium</taxon>
    </lineage>
</organism>
<protein>
    <submittedName>
        <fullName evidence="12">CPA1 family monovalent cation:H+ antiporter</fullName>
    </submittedName>
</protein>
<dbReference type="GO" id="GO:0015386">
    <property type="term" value="F:potassium:proton antiporter activity"/>
    <property type="evidence" value="ECO:0007669"/>
    <property type="project" value="TreeGrafter"/>
</dbReference>
<keyword evidence="6" id="KW-0915">Sodium</keyword>
<comment type="caution">
    <text evidence="12">The sequence shown here is derived from an EMBL/GenBank/DDBJ whole genome shotgun (WGS) entry which is preliminary data.</text>
</comment>
<dbReference type="AlphaFoldDB" id="A0A839Q6T2"/>
<feature type="transmembrane region" description="Helical" evidence="10">
    <location>
        <begin position="207"/>
        <end position="225"/>
    </location>
</feature>
<name>A0A839Q6T2_MYCIR</name>
<sequence length="562" mass="59952">MELILVVVGAIVVTAMAHRRGLEPALIIVVVGIAVSFVPGFEAPELDSHILLSVVLPPLLYSAALDFSFPTFLRNIKPILGLGVGLVVVTAFTVAAVSSWLVVVPLTFATALVLGAIVAPPDAVTAVAVGRKLGLPKRVMSILTGESLINDAAALALFSVAVAQVAGSHTFIENPLLLFTYSAVLGPLVGAALGFVTLWIRRRLANPALETVQGLMVPFAAFILAEEMHASGVLAVVVAGFVVGTGTVDAGYQTRLQERYVWNSLDVLLEAFVFAYIGLHLRFVLEDLNQAHESLMQVAVASGVVLLIVLVIRPVSVFAMFGRKKLAKQVEKRLSVPIPEGGGRGALGVRRRDASRGSWRPRTGNRALSWQENVVVSWTGMRGVVTLAAAAAIPATTAAGEPFPERATIQAIAFVVSVGTLLLQGWTLPLLIRRLKVSGDVDQVYASAETRKAEDVVHAAADEIIAEFRAHPPAGLNPQVLAEIRGIVARHSQDADEMPDPEAHTLRAEVFAQLYRDVLAAQRAALIGERDAGRIDDEAVRAMLERLDLQEAGVSARLESRF</sequence>
<keyword evidence="9" id="KW-0739">Sodium transport</keyword>
<dbReference type="EMBL" id="JACHVU010000007">
    <property type="protein sequence ID" value="MBB2991730.1"/>
    <property type="molecule type" value="Genomic_DNA"/>
</dbReference>
<evidence type="ECO:0000256" key="3">
    <source>
        <dbReference type="ARBA" id="ARBA00022475"/>
    </source>
</evidence>
<feature type="transmembrane region" description="Helical" evidence="10">
    <location>
        <begin position="231"/>
        <end position="248"/>
    </location>
</feature>
<dbReference type="PANTHER" id="PTHR10110">
    <property type="entry name" value="SODIUM/HYDROGEN EXCHANGER"/>
    <property type="match status" value="1"/>
</dbReference>
<keyword evidence="3" id="KW-1003">Cell membrane</keyword>
<keyword evidence="13" id="KW-1185">Reference proteome</keyword>
<feature type="transmembrane region" description="Helical" evidence="10">
    <location>
        <begin position="299"/>
        <end position="322"/>
    </location>
</feature>
<gene>
    <name evidence="12" type="ORF">FHR72_003220</name>
</gene>
<evidence type="ECO:0000256" key="2">
    <source>
        <dbReference type="ARBA" id="ARBA00022448"/>
    </source>
</evidence>
<evidence type="ECO:0000313" key="13">
    <source>
        <dbReference type="Proteomes" id="UP000550501"/>
    </source>
</evidence>
<evidence type="ECO:0000259" key="11">
    <source>
        <dbReference type="Pfam" id="PF00999"/>
    </source>
</evidence>
<evidence type="ECO:0000256" key="1">
    <source>
        <dbReference type="ARBA" id="ARBA00004651"/>
    </source>
</evidence>
<evidence type="ECO:0000256" key="8">
    <source>
        <dbReference type="ARBA" id="ARBA00023136"/>
    </source>
</evidence>
<evidence type="ECO:0000256" key="6">
    <source>
        <dbReference type="ARBA" id="ARBA00023053"/>
    </source>
</evidence>